<dbReference type="SUPFAM" id="SSF51430">
    <property type="entry name" value="NAD(P)-linked oxidoreductase"/>
    <property type="match status" value="1"/>
</dbReference>
<keyword evidence="3" id="KW-1185">Reference proteome</keyword>
<evidence type="ECO:0000313" key="3">
    <source>
        <dbReference type="Proteomes" id="UP001218579"/>
    </source>
</evidence>
<organism evidence="2 3">
    <name type="scientific">Asticcacaulis machinosus</name>
    <dbReference type="NCBI Taxonomy" id="2984211"/>
    <lineage>
        <taxon>Bacteria</taxon>
        <taxon>Pseudomonadati</taxon>
        <taxon>Pseudomonadota</taxon>
        <taxon>Alphaproteobacteria</taxon>
        <taxon>Caulobacterales</taxon>
        <taxon>Caulobacteraceae</taxon>
        <taxon>Asticcacaulis</taxon>
    </lineage>
</organism>
<protein>
    <recommendedName>
        <fullName evidence="4">Aldo/keto reductase</fullName>
    </recommendedName>
</protein>
<proteinExistence type="predicted"/>
<feature type="chain" id="PRO_5045997261" description="Aldo/keto reductase" evidence="1">
    <location>
        <begin position="37"/>
        <end position="100"/>
    </location>
</feature>
<gene>
    <name evidence="2" type="ORF">PQU98_14975</name>
</gene>
<evidence type="ECO:0000313" key="2">
    <source>
        <dbReference type="EMBL" id="MDC7677446.1"/>
    </source>
</evidence>
<dbReference type="RefSeq" id="WP_272745764.1">
    <property type="nucleotide sequence ID" value="NZ_JAQQKV010000003.1"/>
</dbReference>
<evidence type="ECO:0008006" key="4">
    <source>
        <dbReference type="Google" id="ProtNLM"/>
    </source>
</evidence>
<dbReference type="InterPro" id="IPR036812">
    <property type="entry name" value="NAD(P)_OxRdtase_dom_sf"/>
</dbReference>
<accession>A0ABT5HMH2</accession>
<comment type="caution">
    <text evidence="2">The sequence shown here is derived from an EMBL/GenBank/DDBJ whole genome shotgun (WGS) entry which is preliminary data.</text>
</comment>
<feature type="signal peptide" evidence="1">
    <location>
        <begin position="1"/>
        <end position="36"/>
    </location>
</feature>
<sequence length="100" mass="10785">MTDQPPTAVSPHRRQILFGAAVAGALPLLAPTGAQAATESINRSDRRKLGTLDVSAVGIGVQNMSRTYQTTIPSRPEMHNIIRKAFDNGVTFYHAAVAQW</sequence>
<name>A0ABT5HMH2_9CAUL</name>
<dbReference type="Proteomes" id="UP001218579">
    <property type="component" value="Unassembled WGS sequence"/>
</dbReference>
<reference evidence="2 3" key="1">
    <citation type="submission" date="2023-01" db="EMBL/GenBank/DDBJ databases">
        <title>Novel species of the genus Asticcacaulis isolated from rivers.</title>
        <authorList>
            <person name="Lu H."/>
        </authorList>
    </citation>
    <scope>NUCLEOTIDE SEQUENCE [LARGE SCALE GENOMIC DNA]</scope>
    <source>
        <strain evidence="2 3">LKC15W</strain>
    </source>
</reference>
<evidence type="ECO:0000256" key="1">
    <source>
        <dbReference type="SAM" id="SignalP"/>
    </source>
</evidence>
<dbReference type="PROSITE" id="PS51318">
    <property type="entry name" value="TAT"/>
    <property type="match status" value="1"/>
</dbReference>
<keyword evidence="1" id="KW-0732">Signal</keyword>
<dbReference type="InterPro" id="IPR006311">
    <property type="entry name" value="TAT_signal"/>
</dbReference>
<dbReference type="EMBL" id="JAQQKV010000003">
    <property type="protein sequence ID" value="MDC7677446.1"/>
    <property type="molecule type" value="Genomic_DNA"/>
</dbReference>